<dbReference type="SUPFAM" id="SSF55073">
    <property type="entry name" value="Nucleotide cyclase"/>
    <property type="match status" value="1"/>
</dbReference>
<dbReference type="GO" id="GO:0043709">
    <property type="term" value="P:cell adhesion involved in single-species biofilm formation"/>
    <property type="evidence" value="ECO:0007669"/>
    <property type="project" value="TreeGrafter"/>
</dbReference>
<evidence type="ECO:0000259" key="8">
    <source>
        <dbReference type="PROSITE" id="PS50887"/>
    </source>
</evidence>
<comment type="similarity">
    <text evidence="2">Belongs to the hemerythrin family.</text>
</comment>
<dbReference type="InterPro" id="IPR050469">
    <property type="entry name" value="Diguanylate_Cyclase"/>
</dbReference>
<dbReference type="GO" id="GO:0005886">
    <property type="term" value="C:plasma membrane"/>
    <property type="evidence" value="ECO:0007669"/>
    <property type="project" value="TreeGrafter"/>
</dbReference>
<dbReference type="InterPro" id="IPR029787">
    <property type="entry name" value="Nucleotide_cyclase"/>
</dbReference>
<comment type="catalytic activity">
    <reaction evidence="6">
        <text>2 GTP = 3',3'-c-di-GMP + 2 diphosphate</text>
        <dbReference type="Rhea" id="RHEA:24898"/>
        <dbReference type="ChEBI" id="CHEBI:33019"/>
        <dbReference type="ChEBI" id="CHEBI:37565"/>
        <dbReference type="ChEBI" id="CHEBI:58805"/>
        <dbReference type="EC" id="2.7.7.65"/>
    </reaction>
</comment>
<dbReference type="SMART" id="SM00267">
    <property type="entry name" value="GGDEF"/>
    <property type="match status" value="1"/>
</dbReference>
<dbReference type="PANTHER" id="PTHR45138">
    <property type="entry name" value="REGULATORY COMPONENTS OF SENSORY TRANSDUCTION SYSTEM"/>
    <property type="match status" value="1"/>
</dbReference>
<dbReference type="Gene3D" id="3.30.70.270">
    <property type="match status" value="1"/>
</dbReference>
<dbReference type="Pfam" id="PF00990">
    <property type="entry name" value="GGDEF"/>
    <property type="match status" value="1"/>
</dbReference>
<dbReference type="EMBL" id="BMDX01000012">
    <property type="protein sequence ID" value="GGA81469.1"/>
    <property type="molecule type" value="Genomic_DNA"/>
</dbReference>
<comment type="cofactor">
    <cofactor evidence="1">
        <name>Mg(2+)</name>
        <dbReference type="ChEBI" id="CHEBI:18420"/>
    </cofactor>
</comment>
<dbReference type="OrthoDB" id="9813903at2"/>
<dbReference type="CDD" id="cd12107">
    <property type="entry name" value="Hemerythrin"/>
    <property type="match status" value="1"/>
</dbReference>
<dbReference type="Pfam" id="PF01814">
    <property type="entry name" value="Hemerythrin"/>
    <property type="match status" value="1"/>
</dbReference>
<dbReference type="RefSeq" id="WP_087506064.1">
    <property type="nucleotide sequence ID" value="NZ_BMDX01000012.1"/>
</dbReference>
<dbReference type="NCBIfam" id="TIGR02481">
    <property type="entry name" value="hemeryth_dom"/>
    <property type="match status" value="1"/>
</dbReference>
<evidence type="ECO:0000256" key="5">
    <source>
        <dbReference type="ARBA" id="ARBA00023004"/>
    </source>
</evidence>
<keyword evidence="4" id="KW-0479">Metal-binding</keyword>
<dbReference type="PANTHER" id="PTHR45138:SF9">
    <property type="entry name" value="DIGUANYLATE CYCLASE DGCM-RELATED"/>
    <property type="match status" value="1"/>
</dbReference>
<dbReference type="NCBIfam" id="NF033749">
    <property type="entry name" value="bact_hemeryth"/>
    <property type="match status" value="1"/>
</dbReference>
<proteinExistence type="inferred from homology"/>
<evidence type="ECO:0000313" key="10">
    <source>
        <dbReference type="Proteomes" id="UP000619743"/>
    </source>
</evidence>
<keyword evidence="7" id="KW-0175">Coiled coil</keyword>
<dbReference type="GO" id="GO:0046872">
    <property type="term" value="F:metal ion binding"/>
    <property type="evidence" value="ECO:0007669"/>
    <property type="project" value="UniProtKB-KW"/>
</dbReference>
<dbReference type="PROSITE" id="PS50887">
    <property type="entry name" value="GGDEF"/>
    <property type="match status" value="1"/>
</dbReference>
<dbReference type="Proteomes" id="UP000619743">
    <property type="component" value="Unassembled WGS sequence"/>
</dbReference>
<evidence type="ECO:0000256" key="3">
    <source>
        <dbReference type="ARBA" id="ARBA00012528"/>
    </source>
</evidence>
<protein>
    <recommendedName>
        <fullName evidence="3">diguanylate cyclase</fullName>
        <ecNumber evidence="3">2.7.7.65</ecNumber>
    </recommendedName>
</protein>
<keyword evidence="5" id="KW-0408">Iron</keyword>
<dbReference type="InterPro" id="IPR043128">
    <property type="entry name" value="Rev_trsase/Diguanyl_cyclase"/>
</dbReference>
<evidence type="ECO:0000256" key="1">
    <source>
        <dbReference type="ARBA" id="ARBA00001946"/>
    </source>
</evidence>
<reference evidence="10" key="1">
    <citation type="journal article" date="2019" name="Int. J. Syst. Evol. Microbiol.">
        <title>The Global Catalogue of Microorganisms (GCM) 10K type strain sequencing project: providing services to taxonomists for standard genome sequencing and annotation.</title>
        <authorList>
            <consortium name="The Broad Institute Genomics Platform"/>
            <consortium name="The Broad Institute Genome Sequencing Center for Infectious Disease"/>
            <person name="Wu L."/>
            <person name="Ma J."/>
        </authorList>
    </citation>
    <scope>NUCLEOTIDE SEQUENCE [LARGE SCALE GENOMIC DNA]</scope>
    <source>
        <strain evidence="10">CGMCC 1.10130</strain>
    </source>
</reference>
<comment type="caution">
    <text evidence="9">The sequence shown here is derived from an EMBL/GenBank/DDBJ whole genome shotgun (WGS) entry which is preliminary data.</text>
</comment>
<evidence type="ECO:0000313" key="9">
    <source>
        <dbReference type="EMBL" id="GGA81469.1"/>
    </source>
</evidence>
<sequence length="372" mass="41540">MKSFQWSSNFVTGIDSVDSQHQELIALVNQLGDLLSAADNSQAELMPVLEQLKNYTAYHFSDEEDLMAKWQIDSRHLQPHIQAHQRFLFEIDTLQQDLASNGSGNARYLMEFLVHWLAYHILGQDQNMALQLDQIQQGLSPQQAFEAEERGKDRATAPLLSAMNALFEQVSQRNRELVQLNQTLEQKVKQRTEDLYQANKYLEQLSLTDALTSLANRRRAMQALEHMWLHALERRQHVGCMMIDADHFKQVNDSYGHEAGDQVLVALAQTLATSVRNDDLVCRLGGDEFLVLCPNTDLDGLQKVADKTHQAATRLEVATGGTPWPGSISVGIAAMVPTDGDFKVLLKLADDGVYAAKEAGKNCVRASAPVVS</sequence>
<evidence type="ECO:0000256" key="7">
    <source>
        <dbReference type="SAM" id="Coils"/>
    </source>
</evidence>
<evidence type="ECO:0000256" key="2">
    <source>
        <dbReference type="ARBA" id="ARBA00010587"/>
    </source>
</evidence>
<dbReference type="Gene3D" id="1.20.120.50">
    <property type="entry name" value="Hemerythrin-like"/>
    <property type="match status" value="1"/>
</dbReference>
<dbReference type="InterPro" id="IPR012827">
    <property type="entry name" value="Hemerythrin_metal-bd"/>
</dbReference>
<keyword evidence="10" id="KW-1185">Reference proteome</keyword>
<dbReference type="EC" id="2.7.7.65" evidence="3"/>
<dbReference type="GO" id="GO:0052621">
    <property type="term" value="F:diguanylate cyclase activity"/>
    <property type="evidence" value="ECO:0007669"/>
    <property type="project" value="UniProtKB-EC"/>
</dbReference>
<dbReference type="InterPro" id="IPR012312">
    <property type="entry name" value="Hemerythrin-like"/>
</dbReference>
<name>A0A8J2XPP9_9GAMM</name>
<evidence type="ECO:0000256" key="6">
    <source>
        <dbReference type="ARBA" id="ARBA00034247"/>
    </source>
</evidence>
<dbReference type="FunFam" id="3.30.70.270:FF:000001">
    <property type="entry name" value="Diguanylate cyclase domain protein"/>
    <property type="match status" value="1"/>
</dbReference>
<dbReference type="GO" id="GO:1902201">
    <property type="term" value="P:negative regulation of bacterial-type flagellum-dependent cell motility"/>
    <property type="evidence" value="ECO:0007669"/>
    <property type="project" value="TreeGrafter"/>
</dbReference>
<feature type="domain" description="GGDEF" evidence="8">
    <location>
        <begin position="236"/>
        <end position="369"/>
    </location>
</feature>
<dbReference type="SUPFAM" id="SSF47188">
    <property type="entry name" value="Hemerythrin-like"/>
    <property type="match status" value="1"/>
</dbReference>
<feature type="coiled-coil region" evidence="7">
    <location>
        <begin position="167"/>
        <end position="194"/>
    </location>
</feature>
<dbReference type="InterPro" id="IPR000160">
    <property type="entry name" value="GGDEF_dom"/>
</dbReference>
<gene>
    <name evidence="9" type="ORF">GCM10011369_24280</name>
</gene>
<dbReference type="InterPro" id="IPR035938">
    <property type="entry name" value="Hemerythrin-like_sf"/>
</dbReference>
<organism evidence="9 10">
    <name type="scientific">Neiella marina</name>
    <dbReference type="NCBI Taxonomy" id="508461"/>
    <lineage>
        <taxon>Bacteria</taxon>
        <taxon>Pseudomonadati</taxon>
        <taxon>Pseudomonadota</taxon>
        <taxon>Gammaproteobacteria</taxon>
        <taxon>Alteromonadales</taxon>
        <taxon>Echinimonadaceae</taxon>
        <taxon>Neiella</taxon>
    </lineage>
</organism>
<accession>A0A8J2XPP9</accession>
<dbReference type="CDD" id="cd01949">
    <property type="entry name" value="GGDEF"/>
    <property type="match status" value="1"/>
</dbReference>
<dbReference type="NCBIfam" id="TIGR00254">
    <property type="entry name" value="GGDEF"/>
    <property type="match status" value="1"/>
</dbReference>
<dbReference type="AlphaFoldDB" id="A0A8J2XPP9"/>
<evidence type="ECO:0000256" key="4">
    <source>
        <dbReference type="ARBA" id="ARBA00022723"/>
    </source>
</evidence>